<sequence length="238" mass="26119">MRNNLKFSKFPLNFITGLISGVILIGIIGFGLLSSDSLKLNSGTASLLNKQSNESTCPLPEILENTEEACAAYLKFKAVKSSLVPSGVPAIYGEELDISFDQVQDAINKVRVFGPTYGQEGKKITFTGADLERYINIGSQTACKYCCGAKTLVRRDGQAACGCAHSIMMRGLAAYLIKNHPELSDDQILEELNTWRITYFPKQTLTEKLTEMEKAGEPGIKELLEEFPEFMPQMVGGC</sequence>
<keyword evidence="1" id="KW-0472">Membrane</keyword>
<evidence type="ECO:0000313" key="2">
    <source>
        <dbReference type="EMBL" id="KKN93499.1"/>
    </source>
</evidence>
<gene>
    <name evidence="2" type="ORF">LCGC14_0196880</name>
</gene>
<dbReference type="EMBL" id="LAZR01000085">
    <property type="protein sequence ID" value="KKN93499.1"/>
    <property type="molecule type" value="Genomic_DNA"/>
</dbReference>
<keyword evidence="1" id="KW-0812">Transmembrane</keyword>
<protein>
    <submittedName>
        <fullName evidence="2">Uncharacterized protein</fullName>
    </submittedName>
</protein>
<feature type="transmembrane region" description="Helical" evidence="1">
    <location>
        <begin position="12"/>
        <end position="33"/>
    </location>
</feature>
<dbReference type="AlphaFoldDB" id="A0A0F9UPB3"/>
<comment type="caution">
    <text evidence="2">The sequence shown here is derived from an EMBL/GenBank/DDBJ whole genome shotgun (WGS) entry which is preliminary data.</text>
</comment>
<evidence type="ECO:0000256" key="1">
    <source>
        <dbReference type="SAM" id="Phobius"/>
    </source>
</evidence>
<name>A0A0F9UPB3_9ZZZZ</name>
<accession>A0A0F9UPB3</accession>
<keyword evidence="1" id="KW-1133">Transmembrane helix</keyword>
<proteinExistence type="predicted"/>
<reference evidence="2" key="1">
    <citation type="journal article" date="2015" name="Nature">
        <title>Complex archaea that bridge the gap between prokaryotes and eukaryotes.</title>
        <authorList>
            <person name="Spang A."/>
            <person name="Saw J.H."/>
            <person name="Jorgensen S.L."/>
            <person name="Zaremba-Niedzwiedzka K."/>
            <person name="Martijn J."/>
            <person name="Lind A.E."/>
            <person name="van Eijk R."/>
            <person name="Schleper C."/>
            <person name="Guy L."/>
            <person name="Ettema T.J."/>
        </authorList>
    </citation>
    <scope>NUCLEOTIDE SEQUENCE</scope>
</reference>
<organism evidence="2">
    <name type="scientific">marine sediment metagenome</name>
    <dbReference type="NCBI Taxonomy" id="412755"/>
    <lineage>
        <taxon>unclassified sequences</taxon>
        <taxon>metagenomes</taxon>
        <taxon>ecological metagenomes</taxon>
    </lineage>
</organism>